<dbReference type="SUPFAM" id="SSF50998">
    <property type="entry name" value="Quinoprotein alcohol dehydrogenase-like"/>
    <property type="match status" value="1"/>
</dbReference>
<feature type="region of interest" description="Disordered" evidence="1">
    <location>
        <begin position="1"/>
        <end position="86"/>
    </location>
</feature>
<keyword evidence="5" id="KW-1185">Reference proteome</keyword>
<evidence type="ECO:0000259" key="3">
    <source>
        <dbReference type="Pfam" id="PF13360"/>
    </source>
</evidence>
<comment type="caution">
    <text evidence="4">The sequence shown here is derived from an EMBL/GenBank/DDBJ whole genome shotgun (WGS) entry which is preliminary data.</text>
</comment>
<keyword evidence="2" id="KW-1133">Transmembrane helix</keyword>
<feature type="transmembrane region" description="Helical" evidence="2">
    <location>
        <begin position="92"/>
        <end position="111"/>
    </location>
</feature>
<keyword evidence="2" id="KW-0812">Transmembrane</keyword>
<evidence type="ECO:0000313" key="4">
    <source>
        <dbReference type="EMBL" id="KAB2593787.1"/>
    </source>
</evidence>
<feature type="region of interest" description="Disordered" evidence="1">
    <location>
        <begin position="121"/>
        <end position="152"/>
    </location>
</feature>
<feature type="domain" description="Pyrrolo-quinoline quinone repeat" evidence="3">
    <location>
        <begin position="165"/>
        <end position="315"/>
    </location>
</feature>
<dbReference type="Pfam" id="PF13360">
    <property type="entry name" value="PQQ_2"/>
    <property type="match status" value="1"/>
</dbReference>
<evidence type="ECO:0000313" key="5">
    <source>
        <dbReference type="Proteomes" id="UP000326907"/>
    </source>
</evidence>
<dbReference type="EMBL" id="VYUA01000003">
    <property type="protein sequence ID" value="KAB2593787.1"/>
    <property type="molecule type" value="Genomic_DNA"/>
</dbReference>
<keyword evidence="2" id="KW-0472">Membrane</keyword>
<dbReference type="Gene3D" id="2.130.10.10">
    <property type="entry name" value="YVTN repeat-like/Quinoprotein amine dehydrogenase"/>
    <property type="match status" value="1"/>
</dbReference>
<proteinExistence type="predicted"/>
<sequence>MSDAARLGHSTSRTQHVSDTARLSRSTPHAQHVSGGRFVTDRPQPWYTPGPPQQPVPGNPYAQDGSGPPPGSPPGSPPPPPPRRRRFGGAPVLVVAVVLLLVAAAGGVYAVTDGRWGRSAAPVAKESPGPGPSAPSSSPPPPGAPAVRTPQPQKIPTTAEIDAARKPGDATAWIVDDKTDLPRGNHRAHDLWTVDGAAVQALHRKVAAYRLSDGAELWSVPLPTAVCETPANPTPDGKVVIVRQERPDDERGNRCNQLQMIDLRTGKQGWHKQLPETGSGDNSFIVYSAISGGTFAIARSMKATAYRVADGTELYDIPWENPGKCYPDDVAGGSRLLVSSDCAISMDRSKNYSQLREIDPRTGKVLWRHRTSPGWKFGSLISVDPVVFTTVNAEDTTSDWRVVALGPKGKLRTTVDPREKGFEHCAGSGSGGEIQPCRGTAAGPDHVVLGGTDRIGVYDLATGKFVWGIKSDDPLRTLHPLRAEKGGAALVYESASPDRPGRTFVMGPGGAGTEKVLLRHPAAAAAPETRMGGGRLAYVDGRVVVTSSGVSGLDTERQARMLSFAPAEP</sequence>
<organism evidence="4 5">
    <name type="scientific">Streptomyces arboris</name>
    <dbReference type="NCBI Taxonomy" id="2600619"/>
    <lineage>
        <taxon>Bacteria</taxon>
        <taxon>Bacillati</taxon>
        <taxon>Actinomycetota</taxon>
        <taxon>Actinomycetes</taxon>
        <taxon>Kitasatosporales</taxon>
        <taxon>Streptomycetaceae</taxon>
        <taxon>Streptomyces</taxon>
    </lineage>
</organism>
<feature type="compositionally biased region" description="Pro residues" evidence="1">
    <location>
        <begin position="46"/>
        <end position="58"/>
    </location>
</feature>
<accession>A0A5N5ESJ5</accession>
<protein>
    <submittedName>
        <fullName evidence="4">PQQ-binding-like beta-propeller repeat protein</fullName>
    </submittedName>
</protein>
<evidence type="ECO:0000256" key="2">
    <source>
        <dbReference type="SAM" id="Phobius"/>
    </source>
</evidence>
<evidence type="ECO:0000256" key="1">
    <source>
        <dbReference type="SAM" id="MobiDB-lite"/>
    </source>
</evidence>
<gene>
    <name evidence="4" type="ORF">F5983_05865</name>
</gene>
<dbReference type="Proteomes" id="UP000326907">
    <property type="component" value="Unassembled WGS sequence"/>
</dbReference>
<reference evidence="4 5" key="1">
    <citation type="submission" date="2019-09" db="EMBL/GenBank/DDBJ databases">
        <authorList>
            <person name="Liu P."/>
        </authorList>
    </citation>
    <scope>NUCLEOTIDE SEQUENCE [LARGE SCALE GENOMIC DNA]</scope>
    <source>
        <strain evidence="4 5">TRM68085</strain>
    </source>
</reference>
<dbReference type="AlphaFoldDB" id="A0A5N5ESJ5"/>
<dbReference type="InterPro" id="IPR002372">
    <property type="entry name" value="PQQ_rpt_dom"/>
</dbReference>
<feature type="compositionally biased region" description="Pro residues" evidence="1">
    <location>
        <begin position="67"/>
        <end position="81"/>
    </location>
</feature>
<dbReference type="InterPro" id="IPR015943">
    <property type="entry name" value="WD40/YVTN_repeat-like_dom_sf"/>
</dbReference>
<feature type="compositionally biased region" description="Polar residues" evidence="1">
    <location>
        <begin position="9"/>
        <end position="29"/>
    </location>
</feature>
<feature type="compositionally biased region" description="Pro residues" evidence="1">
    <location>
        <begin position="129"/>
        <end position="144"/>
    </location>
</feature>
<dbReference type="InterPro" id="IPR011047">
    <property type="entry name" value="Quinoprotein_ADH-like_sf"/>
</dbReference>
<name>A0A5N5ESJ5_9ACTN</name>